<dbReference type="PROSITE" id="PS51257">
    <property type="entry name" value="PROKAR_LIPOPROTEIN"/>
    <property type="match status" value="1"/>
</dbReference>
<evidence type="ECO:0000313" key="2">
    <source>
        <dbReference type="EMBL" id="KON83173.1"/>
    </source>
</evidence>
<dbReference type="OrthoDB" id="2933601at2"/>
<dbReference type="Proteomes" id="UP000037405">
    <property type="component" value="Unassembled WGS sequence"/>
</dbReference>
<name>A0A0M0G073_9BACI</name>
<gene>
    <name evidence="2" type="ORF">AF331_20330</name>
</gene>
<comment type="caution">
    <text evidence="2">The sequence shown here is derived from an EMBL/GenBank/DDBJ whole genome shotgun (WGS) entry which is preliminary data.</text>
</comment>
<dbReference type="PATRIC" id="fig|189381.12.peg.3604"/>
<feature type="signal peptide" evidence="1">
    <location>
        <begin position="1"/>
        <end position="21"/>
    </location>
</feature>
<evidence type="ECO:0000313" key="3">
    <source>
        <dbReference type="Proteomes" id="UP000037405"/>
    </source>
</evidence>
<dbReference type="AlphaFoldDB" id="A0A0M0G073"/>
<dbReference type="EMBL" id="LGUE01000008">
    <property type="protein sequence ID" value="KON83173.1"/>
    <property type="molecule type" value="Genomic_DNA"/>
</dbReference>
<reference evidence="3" key="1">
    <citation type="submission" date="2015-07" db="EMBL/GenBank/DDBJ databases">
        <title>Fjat-14235 jcm11544.</title>
        <authorList>
            <person name="Liu B."/>
            <person name="Wang J."/>
            <person name="Zhu Y."/>
            <person name="Liu G."/>
            <person name="Chen Q."/>
            <person name="Chen Z."/>
            <person name="Lan J."/>
            <person name="Che J."/>
            <person name="Ge C."/>
            <person name="Shi H."/>
            <person name="Pan Z."/>
            <person name="Liu X."/>
        </authorList>
    </citation>
    <scope>NUCLEOTIDE SEQUENCE [LARGE SCALE GENOMIC DNA]</scope>
    <source>
        <strain evidence="3">JCM 11544</strain>
    </source>
</reference>
<sequence>MRRLMICIVLLAVGSTLILTGCSSGKSEKGGLDGLQDIQKIDQTENGEIIQTVSDADEINSFSKGLEVEQWKQAGKPKEDQDAESTYIFYRTDTVKLGEKQVAEKDMKEVARVTLYKEEPYVRLTYAGVEMAFEVPMEVYKRLNQ</sequence>
<evidence type="ECO:0000256" key="1">
    <source>
        <dbReference type="SAM" id="SignalP"/>
    </source>
</evidence>
<organism evidence="2 3">
    <name type="scientific">Rossellomorea marisflavi</name>
    <dbReference type="NCBI Taxonomy" id="189381"/>
    <lineage>
        <taxon>Bacteria</taxon>
        <taxon>Bacillati</taxon>
        <taxon>Bacillota</taxon>
        <taxon>Bacilli</taxon>
        <taxon>Bacillales</taxon>
        <taxon>Bacillaceae</taxon>
        <taxon>Rossellomorea</taxon>
    </lineage>
</organism>
<protein>
    <recommendedName>
        <fullName evidence="4">Lipoprotein</fullName>
    </recommendedName>
</protein>
<evidence type="ECO:0008006" key="4">
    <source>
        <dbReference type="Google" id="ProtNLM"/>
    </source>
</evidence>
<proteinExistence type="predicted"/>
<keyword evidence="3" id="KW-1185">Reference proteome</keyword>
<feature type="chain" id="PRO_5039405316" description="Lipoprotein" evidence="1">
    <location>
        <begin position="22"/>
        <end position="145"/>
    </location>
</feature>
<accession>A0A0M0G073</accession>
<dbReference type="RefSeq" id="WP_053429796.1">
    <property type="nucleotide sequence ID" value="NZ_LGUE01000008.1"/>
</dbReference>
<keyword evidence="1" id="KW-0732">Signal</keyword>